<sequence length="177" mass="20964">MENQIEIISDVYQTGNDIQQTIELVSVRKFMILSLITFGLYDLWWNYRAWQFIERYKKPGISPAFRTVFGIFYLYSLFRQILNMAKEKGYHSTYSTPVLFIFILLLEIISAFSPYLILLSVIEIFLFIPPFKALNYIIRHMAYVTVVEQESFNTRQIILLVLGIIAWICFPFIFIVN</sequence>
<dbReference type="AlphaFoldDB" id="A0A9D7SUI5"/>
<evidence type="ECO:0000313" key="2">
    <source>
        <dbReference type="EMBL" id="MBK9983433.1"/>
    </source>
</evidence>
<feature type="transmembrane region" description="Helical" evidence="1">
    <location>
        <begin position="59"/>
        <end position="78"/>
    </location>
</feature>
<accession>A0A9D7SUI5</accession>
<feature type="transmembrane region" description="Helical" evidence="1">
    <location>
        <begin position="157"/>
        <end position="176"/>
    </location>
</feature>
<feature type="transmembrane region" description="Helical" evidence="1">
    <location>
        <begin position="90"/>
        <end position="109"/>
    </location>
</feature>
<dbReference type="EMBL" id="JADKGY010000020">
    <property type="protein sequence ID" value="MBK9983433.1"/>
    <property type="molecule type" value="Genomic_DNA"/>
</dbReference>
<keyword evidence="1" id="KW-0812">Transmembrane</keyword>
<evidence type="ECO:0000313" key="3">
    <source>
        <dbReference type="Proteomes" id="UP000808337"/>
    </source>
</evidence>
<comment type="caution">
    <text evidence="2">The sequence shown here is derived from an EMBL/GenBank/DDBJ whole genome shotgun (WGS) entry which is preliminary data.</text>
</comment>
<gene>
    <name evidence="2" type="ORF">IPP15_13780</name>
</gene>
<feature type="transmembrane region" description="Helical" evidence="1">
    <location>
        <begin position="30"/>
        <end position="47"/>
    </location>
</feature>
<proteinExistence type="predicted"/>
<keyword evidence="1" id="KW-1133">Transmembrane helix</keyword>
<protein>
    <recommendedName>
        <fullName evidence="4">DUF4234 domain-containing protein</fullName>
    </recommendedName>
</protein>
<keyword evidence="1" id="KW-0472">Membrane</keyword>
<name>A0A9D7SUI5_9BACT</name>
<evidence type="ECO:0008006" key="4">
    <source>
        <dbReference type="Google" id="ProtNLM"/>
    </source>
</evidence>
<feature type="transmembrane region" description="Helical" evidence="1">
    <location>
        <begin position="115"/>
        <end position="137"/>
    </location>
</feature>
<reference evidence="2 3" key="1">
    <citation type="submission" date="2020-10" db="EMBL/GenBank/DDBJ databases">
        <title>Connecting structure to function with the recovery of over 1000 high-quality activated sludge metagenome-assembled genomes encoding full-length rRNA genes using long-read sequencing.</title>
        <authorList>
            <person name="Singleton C.M."/>
            <person name="Petriglieri F."/>
            <person name="Kristensen J.M."/>
            <person name="Kirkegaard R.H."/>
            <person name="Michaelsen T.Y."/>
            <person name="Andersen M.H."/>
            <person name="Karst S.M."/>
            <person name="Dueholm M.S."/>
            <person name="Nielsen P.H."/>
            <person name="Albertsen M."/>
        </authorList>
    </citation>
    <scope>NUCLEOTIDE SEQUENCE [LARGE SCALE GENOMIC DNA]</scope>
    <source>
        <strain evidence="2">Ribe_18-Q3-R11-54_MAXAC.273</strain>
    </source>
</reference>
<organism evidence="2 3">
    <name type="scientific">Candidatus Opimibacter skivensis</name>
    <dbReference type="NCBI Taxonomy" id="2982028"/>
    <lineage>
        <taxon>Bacteria</taxon>
        <taxon>Pseudomonadati</taxon>
        <taxon>Bacteroidota</taxon>
        <taxon>Saprospiria</taxon>
        <taxon>Saprospirales</taxon>
        <taxon>Saprospiraceae</taxon>
        <taxon>Candidatus Opimibacter</taxon>
    </lineage>
</organism>
<evidence type="ECO:0000256" key="1">
    <source>
        <dbReference type="SAM" id="Phobius"/>
    </source>
</evidence>
<dbReference type="Proteomes" id="UP000808337">
    <property type="component" value="Unassembled WGS sequence"/>
</dbReference>